<comment type="caution">
    <text evidence="2">The sequence shown here is derived from an EMBL/GenBank/DDBJ whole genome shotgun (WGS) entry which is preliminary data.</text>
</comment>
<dbReference type="AlphaFoldDB" id="A0A5C5G8I8"/>
<organism evidence="2 3">
    <name type="scientific">Rhodotorula diobovata</name>
    <dbReference type="NCBI Taxonomy" id="5288"/>
    <lineage>
        <taxon>Eukaryota</taxon>
        <taxon>Fungi</taxon>
        <taxon>Dikarya</taxon>
        <taxon>Basidiomycota</taxon>
        <taxon>Pucciniomycotina</taxon>
        <taxon>Microbotryomycetes</taxon>
        <taxon>Sporidiobolales</taxon>
        <taxon>Sporidiobolaceae</taxon>
        <taxon>Rhodotorula</taxon>
    </lineage>
</organism>
<gene>
    <name evidence="2" type="ORF">DMC30DRAFT_191607</name>
</gene>
<reference evidence="2 3" key="1">
    <citation type="submission" date="2019-03" db="EMBL/GenBank/DDBJ databases">
        <title>Rhodosporidium diobovatum UCD-FST 08-225 genome sequencing, assembly, and annotation.</title>
        <authorList>
            <person name="Fakankun I.U."/>
            <person name="Fristensky B."/>
            <person name="Levin D.B."/>
        </authorList>
    </citation>
    <scope>NUCLEOTIDE SEQUENCE [LARGE SCALE GENOMIC DNA]</scope>
    <source>
        <strain evidence="2 3">UCD-FST 08-225</strain>
    </source>
</reference>
<feature type="compositionally biased region" description="Basic and acidic residues" evidence="1">
    <location>
        <begin position="228"/>
        <end position="237"/>
    </location>
</feature>
<proteinExistence type="predicted"/>
<protein>
    <submittedName>
        <fullName evidence="2">Uncharacterized protein</fullName>
    </submittedName>
</protein>
<name>A0A5C5G8I8_9BASI</name>
<evidence type="ECO:0000313" key="2">
    <source>
        <dbReference type="EMBL" id="TNY24211.1"/>
    </source>
</evidence>
<evidence type="ECO:0000313" key="3">
    <source>
        <dbReference type="Proteomes" id="UP000311382"/>
    </source>
</evidence>
<feature type="compositionally biased region" description="Low complexity" evidence="1">
    <location>
        <begin position="465"/>
        <end position="512"/>
    </location>
</feature>
<dbReference type="Proteomes" id="UP000311382">
    <property type="component" value="Unassembled WGS sequence"/>
</dbReference>
<sequence>MLDSLRPFPSRSPRGPRCSCDDDTPPLPPLPPHLDAHFATASPSPARPSLALDDPAFPATPTRPRPSLSTAPFAASSFATEESESEAVTLTAAPTSLAERSDGRSQIPSQAPWPERATKRVERGGGTGAASKLRRLVRKDSSPQKDEGDGASSWCLVKAVTGGYSSDQRVVGSTFVQHDLLILKPRLFLYDPPLHLLHLPYLRLPRIELLAGPAVSLTPRPASPTTPKRAERRSWGTSKGEESFVERALEIAVEERARVAGSQRGASAPVMVLRIYDGSSLQQTLQLPAASIQLVAAEAASSADCPLDKTPSTSRFPLPSFPLIHLNFEAGESLSLRPMSTLDLQRLLDILGEEDETSDLLYEGEMKRRKSIVDAAYRSHHDLPSCPPPSTLPPPPSSPVISLLPRPPVSRRRSLNDPPPVPRRPIFQKSATQVVLSRVPSSEDESASLDRAASAETLPSSGSKLATAPSSPALLAPATLTSTSLEGASSSSSGHSSHLPASASSSALVSTPGRPNQRTLAPPLGPPPLPPPRSALRPRSPFSVSNPGQPPRRQ</sequence>
<keyword evidence="3" id="KW-1185">Reference proteome</keyword>
<dbReference type="OrthoDB" id="10626241at2759"/>
<dbReference type="EMBL" id="SOZI01000004">
    <property type="protein sequence ID" value="TNY24211.1"/>
    <property type="molecule type" value="Genomic_DNA"/>
</dbReference>
<feature type="region of interest" description="Disordered" evidence="1">
    <location>
        <begin position="216"/>
        <end position="237"/>
    </location>
</feature>
<feature type="compositionally biased region" description="Pro residues" evidence="1">
    <location>
        <begin position="385"/>
        <end position="398"/>
    </location>
</feature>
<feature type="region of interest" description="Disordered" evidence="1">
    <location>
        <begin position="1"/>
        <end position="151"/>
    </location>
</feature>
<feature type="region of interest" description="Disordered" evidence="1">
    <location>
        <begin position="379"/>
        <end position="554"/>
    </location>
</feature>
<feature type="compositionally biased region" description="Pro residues" evidence="1">
    <location>
        <begin position="523"/>
        <end position="533"/>
    </location>
</feature>
<evidence type="ECO:0000256" key="1">
    <source>
        <dbReference type="SAM" id="MobiDB-lite"/>
    </source>
</evidence>
<feature type="compositionally biased region" description="Basic and acidic residues" evidence="1">
    <location>
        <begin position="138"/>
        <end position="148"/>
    </location>
</feature>
<feature type="compositionally biased region" description="Low complexity" evidence="1">
    <location>
        <begin position="1"/>
        <end position="18"/>
    </location>
</feature>
<accession>A0A5C5G8I8</accession>
<feature type="compositionally biased region" description="Low complexity" evidence="1">
    <location>
        <begin position="53"/>
        <end position="93"/>
    </location>
</feature>